<dbReference type="STRING" id="91626.A0A0C9N2U7"/>
<evidence type="ECO:0000256" key="3">
    <source>
        <dbReference type="RuleBase" id="RU368013"/>
    </source>
</evidence>
<dbReference type="GO" id="GO:0031144">
    <property type="term" value="P:proteasome localization"/>
    <property type="evidence" value="ECO:0007669"/>
    <property type="project" value="UniProtKB-UniRule"/>
</dbReference>
<name>A0A0C9N2U7_9FUNG</name>
<keyword evidence="3" id="KW-0963">Cytoplasm</keyword>
<evidence type="ECO:0000313" key="6">
    <source>
        <dbReference type="Proteomes" id="UP000053815"/>
    </source>
</evidence>
<comment type="function">
    <text evidence="3">Involved in ubiquitin-mediated protein degradation. Regulatory factor in the ubiquitin/proteasome pathway that controls the turnover of proteasome substrates. Targets proteasomes to the nucleus and facilitates the degradation of nuclear proteins.</text>
</comment>
<dbReference type="InterPro" id="IPR038422">
    <property type="entry name" value="Cut8/Sts1_sf"/>
</dbReference>
<organism evidence="5">
    <name type="scientific">Mucor ambiguus</name>
    <dbReference type="NCBI Taxonomy" id="91626"/>
    <lineage>
        <taxon>Eukaryota</taxon>
        <taxon>Fungi</taxon>
        <taxon>Fungi incertae sedis</taxon>
        <taxon>Mucoromycota</taxon>
        <taxon>Mucoromycotina</taxon>
        <taxon>Mucoromycetes</taxon>
        <taxon>Mucorales</taxon>
        <taxon>Mucorineae</taxon>
        <taxon>Mucoraceae</taxon>
        <taxon>Mucor</taxon>
    </lineage>
</organism>
<protein>
    <recommendedName>
        <fullName evidence="3">Tethering factor for nuclear proteasome STS1</fullName>
    </recommendedName>
</protein>
<dbReference type="GO" id="GO:0071630">
    <property type="term" value="P:nuclear protein quality control by the ubiquitin-proteasome system"/>
    <property type="evidence" value="ECO:0007669"/>
    <property type="project" value="UniProtKB-UniRule"/>
</dbReference>
<proteinExistence type="inferred from homology"/>
<keyword evidence="2 3" id="KW-0539">Nucleus</keyword>
<dbReference type="GO" id="GO:0070628">
    <property type="term" value="F:proteasome binding"/>
    <property type="evidence" value="ECO:0007669"/>
    <property type="project" value="TreeGrafter"/>
</dbReference>
<reference evidence="5" key="1">
    <citation type="submission" date="2014-09" db="EMBL/GenBank/DDBJ databases">
        <title>Draft genome sequence of an oleaginous Mucoromycotina fungus Mucor ambiguus NBRC6742.</title>
        <authorList>
            <person name="Takeda I."/>
            <person name="Yamane N."/>
            <person name="Morita T."/>
            <person name="Tamano K."/>
            <person name="Machida M."/>
            <person name="Baker S."/>
            <person name="Koike H."/>
        </authorList>
    </citation>
    <scope>NUCLEOTIDE SEQUENCE</scope>
    <source>
        <strain evidence="5">NBRC 6742</strain>
    </source>
</reference>
<feature type="region of interest" description="Disordered" evidence="4">
    <location>
        <begin position="1"/>
        <end position="31"/>
    </location>
</feature>
<sequence>MATYQQREMTRGRKRRNSEDEEMVDASAIKPTVTTAPRRSFKCVKLSESNKRNPKRSTRGALLDTLEKDALINIINSLLTTQPQIRQDIINNIPAPTILSTMNVLIDMERKFNSSFPFNKNGPGRDDYTFSRVRDGLSDLIDTITQYANHFTSAQVFPTTCFAFLDHATQMAHRLPTWDNEDNNKLKRDLYQDLNGFWKLAIQTTSSNLRQGECYSCESVSDWAKSLAQHNSFTHGYFTEAVHDFTRHLGYMIGLPAVSNEMTEAANVASATPICHLAPLESTLASASVVGARR</sequence>
<comment type="subcellular location">
    <subcellularLocation>
        <location evidence="3">Cytoplasm</location>
    </subcellularLocation>
    <subcellularLocation>
        <location evidence="3">Nucleus</location>
    </subcellularLocation>
</comment>
<dbReference type="InterPro" id="IPR013868">
    <property type="entry name" value="Cut8/Sts1_fam"/>
</dbReference>
<dbReference type="GO" id="GO:0015031">
    <property type="term" value="P:protein transport"/>
    <property type="evidence" value="ECO:0007669"/>
    <property type="project" value="UniProtKB-UniRule"/>
</dbReference>
<gene>
    <name evidence="5" type="ORF">MAM1_0346c09896</name>
</gene>
<accession>A0A0C9N2U7</accession>
<keyword evidence="3" id="KW-0653">Protein transport</keyword>
<dbReference type="PANTHER" id="PTHR28032">
    <property type="entry name" value="FI02826P"/>
    <property type="match status" value="1"/>
</dbReference>
<keyword evidence="6" id="KW-1185">Reference proteome</keyword>
<dbReference type="GO" id="GO:0031965">
    <property type="term" value="C:nuclear membrane"/>
    <property type="evidence" value="ECO:0007669"/>
    <property type="project" value="TreeGrafter"/>
</dbReference>
<dbReference type="EMBL" id="DF836635">
    <property type="protein sequence ID" value="GAN10357.1"/>
    <property type="molecule type" value="Genomic_DNA"/>
</dbReference>
<dbReference type="GO" id="GO:0005737">
    <property type="term" value="C:cytoplasm"/>
    <property type="evidence" value="ECO:0007669"/>
    <property type="project" value="UniProtKB-SubCell"/>
</dbReference>
<dbReference type="Proteomes" id="UP000053815">
    <property type="component" value="Unassembled WGS sequence"/>
</dbReference>
<evidence type="ECO:0000313" key="5">
    <source>
        <dbReference type="EMBL" id="GAN10357.1"/>
    </source>
</evidence>
<evidence type="ECO:0000256" key="4">
    <source>
        <dbReference type="SAM" id="MobiDB-lite"/>
    </source>
</evidence>
<comment type="similarity">
    <text evidence="1 3">Belongs to the cut8/STS1 family.</text>
</comment>
<dbReference type="OrthoDB" id="10061064at2759"/>
<dbReference type="Gene3D" id="1.20.58.1590">
    <property type="entry name" value="Tethering factor for nuclear proteasome Cut8/Sts1"/>
    <property type="match status" value="1"/>
</dbReference>
<dbReference type="Pfam" id="PF08559">
    <property type="entry name" value="Cut8"/>
    <property type="match status" value="1"/>
</dbReference>
<evidence type="ECO:0000256" key="1">
    <source>
        <dbReference type="ARBA" id="ARBA00006199"/>
    </source>
</evidence>
<dbReference type="AlphaFoldDB" id="A0A0C9N2U7"/>
<dbReference type="PANTHER" id="PTHR28032:SF1">
    <property type="entry name" value="FI02826P"/>
    <property type="match status" value="1"/>
</dbReference>
<evidence type="ECO:0000256" key="2">
    <source>
        <dbReference type="ARBA" id="ARBA00023242"/>
    </source>
</evidence>
<keyword evidence="3" id="KW-0813">Transport</keyword>
<comment type="subunit">
    <text evidence="3">Binds the proteasome.</text>
</comment>